<gene>
    <name evidence="1" type="ORF">SARC_16405</name>
</gene>
<dbReference type="Proteomes" id="UP000054560">
    <property type="component" value="Unassembled WGS sequence"/>
</dbReference>
<dbReference type="GeneID" id="25916909"/>
<evidence type="ECO:0000313" key="1">
    <source>
        <dbReference type="EMBL" id="KNC71058.1"/>
    </source>
</evidence>
<feature type="non-terminal residue" evidence="1">
    <location>
        <position position="135"/>
    </location>
</feature>
<name>A0A0L0F4F1_9EUKA</name>
<proteinExistence type="predicted"/>
<protein>
    <submittedName>
        <fullName evidence="1">Uncharacterized protein</fullName>
    </submittedName>
</protein>
<accession>A0A0L0F4F1</accession>
<dbReference type="AlphaFoldDB" id="A0A0L0F4F1"/>
<dbReference type="EMBL" id="KQ249601">
    <property type="protein sequence ID" value="KNC71058.1"/>
    <property type="molecule type" value="Genomic_DNA"/>
</dbReference>
<reference evidence="1 2" key="1">
    <citation type="submission" date="2011-02" db="EMBL/GenBank/DDBJ databases">
        <title>The Genome Sequence of Sphaeroforma arctica JP610.</title>
        <authorList>
            <consortium name="The Broad Institute Genome Sequencing Platform"/>
            <person name="Russ C."/>
            <person name="Cuomo C."/>
            <person name="Young S.K."/>
            <person name="Zeng Q."/>
            <person name="Gargeya S."/>
            <person name="Alvarado L."/>
            <person name="Berlin A."/>
            <person name="Chapman S.B."/>
            <person name="Chen Z."/>
            <person name="Freedman E."/>
            <person name="Gellesch M."/>
            <person name="Goldberg J."/>
            <person name="Griggs A."/>
            <person name="Gujja S."/>
            <person name="Heilman E."/>
            <person name="Heiman D."/>
            <person name="Howarth C."/>
            <person name="Mehta T."/>
            <person name="Neiman D."/>
            <person name="Pearson M."/>
            <person name="Roberts A."/>
            <person name="Saif S."/>
            <person name="Shea T."/>
            <person name="Shenoy N."/>
            <person name="Sisk P."/>
            <person name="Stolte C."/>
            <person name="Sykes S."/>
            <person name="White J."/>
            <person name="Yandava C."/>
            <person name="Burger G."/>
            <person name="Gray M.W."/>
            <person name="Holland P.W.H."/>
            <person name="King N."/>
            <person name="Lang F.B.F."/>
            <person name="Roger A.J."/>
            <person name="Ruiz-Trillo I."/>
            <person name="Haas B."/>
            <person name="Nusbaum C."/>
            <person name="Birren B."/>
        </authorList>
    </citation>
    <scope>NUCLEOTIDE SEQUENCE [LARGE SCALE GENOMIC DNA]</scope>
    <source>
        <strain evidence="1 2">JP610</strain>
    </source>
</reference>
<sequence>MNAYWDDIDIAYFLQPGLPPCNVIVRVPSACWRIIHTNTCQRTRVEDRDKDVSSMETPRAGPLQPTYERLPAYECQRRVKYGDTKNQALSDLFKGIANYYETMKAYLQPIEWIKEAPYRHAAASLYACPFEISLD</sequence>
<dbReference type="RefSeq" id="XP_014144960.1">
    <property type="nucleotide sequence ID" value="XM_014289485.1"/>
</dbReference>
<organism evidence="1 2">
    <name type="scientific">Sphaeroforma arctica JP610</name>
    <dbReference type="NCBI Taxonomy" id="667725"/>
    <lineage>
        <taxon>Eukaryota</taxon>
        <taxon>Ichthyosporea</taxon>
        <taxon>Ichthyophonida</taxon>
        <taxon>Sphaeroforma</taxon>
    </lineage>
</organism>
<keyword evidence="2" id="KW-1185">Reference proteome</keyword>
<evidence type="ECO:0000313" key="2">
    <source>
        <dbReference type="Proteomes" id="UP000054560"/>
    </source>
</evidence>